<protein>
    <submittedName>
        <fullName evidence="1">Uncharacterized protein</fullName>
    </submittedName>
</protein>
<dbReference type="AlphaFoldDB" id="A0A0E9XNW8"/>
<evidence type="ECO:0000313" key="1">
    <source>
        <dbReference type="EMBL" id="JAI04433.1"/>
    </source>
</evidence>
<organism evidence="1">
    <name type="scientific">Anguilla anguilla</name>
    <name type="common">European freshwater eel</name>
    <name type="synonym">Muraena anguilla</name>
    <dbReference type="NCBI Taxonomy" id="7936"/>
    <lineage>
        <taxon>Eukaryota</taxon>
        <taxon>Metazoa</taxon>
        <taxon>Chordata</taxon>
        <taxon>Craniata</taxon>
        <taxon>Vertebrata</taxon>
        <taxon>Euteleostomi</taxon>
        <taxon>Actinopterygii</taxon>
        <taxon>Neopterygii</taxon>
        <taxon>Teleostei</taxon>
        <taxon>Anguilliformes</taxon>
        <taxon>Anguillidae</taxon>
        <taxon>Anguilla</taxon>
    </lineage>
</organism>
<accession>A0A0E9XNW8</accession>
<proteinExistence type="predicted"/>
<name>A0A0E9XNW8_ANGAN</name>
<reference evidence="1" key="2">
    <citation type="journal article" date="2015" name="Fish Shellfish Immunol.">
        <title>Early steps in the European eel (Anguilla anguilla)-Vibrio vulnificus interaction in the gills: Role of the RtxA13 toxin.</title>
        <authorList>
            <person name="Callol A."/>
            <person name="Pajuelo D."/>
            <person name="Ebbesson L."/>
            <person name="Teles M."/>
            <person name="MacKenzie S."/>
            <person name="Amaro C."/>
        </authorList>
    </citation>
    <scope>NUCLEOTIDE SEQUENCE</scope>
</reference>
<reference evidence="1" key="1">
    <citation type="submission" date="2014-11" db="EMBL/GenBank/DDBJ databases">
        <authorList>
            <person name="Amaro Gonzalez C."/>
        </authorList>
    </citation>
    <scope>NUCLEOTIDE SEQUENCE</scope>
</reference>
<sequence length="29" mass="3380">MFQIPEYNVLCCVLVYDGANVKLLINYMI</sequence>
<dbReference type="EMBL" id="GBXM01004145">
    <property type="protein sequence ID" value="JAI04433.1"/>
    <property type="molecule type" value="Transcribed_RNA"/>
</dbReference>